<dbReference type="GO" id="GO:0003735">
    <property type="term" value="F:structural constituent of ribosome"/>
    <property type="evidence" value="ECO:0007669"/>
    <property type="project" value="InterPro"/>
</dbReference>
<dbReference type="PANTHER" id="PTHR13490">
    <property type="entry name" value="MITOCHONDRIAL 28S RIBOSOMAL PROTEIN S28"/>
    <property type="match status" value="1"/>
</dbReference>
<dbReference type="InterPro" id="IPR039848">
    <property type="entry name" value="Ribosomal_mS35_mt"/>
</dbReference>
<dbReference type="RefSeq" id="XP_016607330.1">
    <property type="nucleotide sequence ID" value="XM_016753751.1"/>
</dbReference>
<feature type="domain" description="Small ribosomal subunit protein mS35 mitochondrial conserved" evidence="1">
    <location>
        <begin position="91"/>
        <end position="223"/>
    </location>
</feature>
<evidence type="ECO:0000259" key="1">
    <source>
        <dbReference type="Pfam" id="PF10213"/>
    </source>
</evidence>
<dbReference type="VEuPathDB" id="FungiDB:SPPG_05544"/>
<protein>
    <recommendedName>
        <fullName evidence="1">Small ribosomal subunit protein mS35 mitochondrial conserved domain-containing protein</fullName>
    </recommendedName>
</protein>
<dbReference type="GeneID" id="27688909"/>
<evidence type="ECO:0000313" key="2">
    <source>
        <dbReference type="EMBL" id="KNC99290.1"/>
    </source>
</evidence>
<dbReference type="Proteomes" id="UP000053201">
    <property type="component" value="Unassembled WGS sequence"/>
</dbReference>
<dbReference type="STRING" id="645134.A0A0L0HCN2"/>
<evidence type="ECO:0000313" key="3">
    <source>
        <dbReference type="Proteomes" id="UP000053201"/>
    </source>
</evidence>
<name>A0A0L0HCN2_SPIPD</name>
<dbReference type="GO" id="GO:0032543">
    <property type="term" value="P:mitochondrial translation"/>
    <property type="evidence" value="ECO:0007669"/>
    <property type="project" value="InterPro"/>
</dbReference>
<gene>
    <name evidence="2" type="ORF">SPPG_05544</name>
</gene>
<accession>A0A0L0HCN2</accession>
<dbReference type="OMA" id="AMNLKWA"/>
<organism evidence="2 3">
    <name type="scientific">Spizellomyces punctatus (strain DAOM BR117)</name>
    <dbReference type="NCBI Taxonomy" id="645134"/>
    <lineage>
        <taxon>Eukaryota</taxon>
        <taxon>Fungi</taxon>
        <taxon>Fungi incertae sedis</taxon>
        <taxon>Chytridiomycota</taxon>
        <taxon>Chytridiomycota incertae sedis</taxon>
        <taxon>Chytridiomycetes</taxon>
        <taxon>Spizellomycetales</taxon>
        <taxon>Spizellomycetaceae</taxon>
        <taxon>Spizellomyces</taxon>
    </lineage>
</organism>
<reference evidence="2 3" key="1">
    <citation type="submission" date="2009-08" db="EMBL/GenBank/DDBJ databases">
        <title>The Genome Sequence of Spizellomyces punctatus strain DAOM BR117.</title>
        <authorList>
            <consortium name="The Broad Institute Genome Sequencing Platform"/>
            <person name="Russ C."/>
            <person name="Cuomo C."/>
            <person name="Shea T."/>
            <person name="Young S.K."/>
            <person name="Zeng Q."/>
            <person name="Koehrsen M."/>
            <person name="Haas B."/>
            <person name="Borodovsky M."/>
            <person name="Guigo R."/>
            <person name="Alvarado L."/>
            <person name="Berlin A."/>
            <person name="Bochicchio J."/>
            <person name="Borenstein D."/>
            <person name="Chapman S."/>
            <person name="Chen Z."/>
            <person name="Engels R."/>
            <person name="Freedman E."/>
            <person name="Gellesch M."/>
            <person name="Goldberg J."/>
            <person name="Griggs A."/>
            <person name="Gujja S."/>
            <person name="Heiman D."/>
            <person name="Hepburn T."/>
            <person name="Howarth C."/>
            <person name="Jen D."/>
            <person name="Larson L."/>
            <person name="Lewis B."/>
            <person name="Mehta T."/>
            <person name="Park D."/>
            <person name="Pearson M."/>
            <person name="Roberts A."/>
            <person name="Saif S."/>
            <person name="Shenoy N."/>
            <person name="Sisk P."/>
            <person name="Stolte C."/>
            <person name="Sykes S."/>
            <person name="Thomson T."/>
            <person name="Walk T."/>
            <person name="White J."/>
            <person name="Yandava C."/>
            <person name="Burger G."/>
            <person name="Gray M.W."/>
            <person name="Holland P.W.H."/>
            <person name="King N."/>
            <person name="Lang F.B.F."/>
            <person name="Roger A.J."/>
            <person name="Ruiz-Trillo I."/>
            <person name="Lander E."/>
            <person name="Nusbaum C."/>
        </authorList>
    </citation>
    <scope>NUCLEOTIDE SEQUENCE [LARGE SCALE GENOMIC DNA]</scope>
    <source>
        <strain evidence="2 3">DAOM BR117</strain>
    </source>
</reference>
<proteinExistence type="predicted"/>
<keyword evidence="3" id="KW-1185">Reference proteome</keyword>
<dbReference type="InParanoid" id="A0A0L0HCN2"/>
<dbReference type="OrthoDB" id="283424at2759"/>
<dbReference type="Pfam" id="PF10213">
    <property type="entry name" value="MRP-S28"/>
    <property type="match status" value="1"/>
</dbReference>
<sequence length="239" mass="27032">MMRPYRKLLPALKAVRAPSRNFTTTFASYARKKQTGAERRDENDFVALSGDTAADGLHRYELDFVETAKWTKDLLLKMKNDVEMLKGKHRPFTPPPTSHIVTTYYDSYTYDFTQPPPYSTKVTVQVKVGTLPLTPAQRHKFLLLAGDKYDPYSDVVTVSAETSEVAATGNAEVDREMNRIGLVKLLNGMVNEAKDEKDAFTDVPLDLRHVKPRRANLEFPKEWLRPKKAGAAKPKMNVA</sequence>
<dbReference type="PANTHER" id="PTHR13490:SF0">
    <property type="entry name" value="SMALL RIBOSOMAL SUBUNIT PROTEIN MS35"/>
    <property type="match status" value="1"/>
</dbReference>
<dbReference type="EMBL" id="KQ257458">
    <property type="protein sequence ID" value="KNC99290.1"/>
    <property type="molecule type" value="Genomic_DNA"/>
</dbReference>
<dbReference type="eggNOG" id="KOG3933">
    <property type="taxonomic scope" value="Eukaryota"/>
</dbReference>
<dbReference type="GO" id="GO:0005763">
    <property type="term" value="C:mitochondrial small ribosomal subunit"/>
    <property type="evidence" value="ECO:0007669"/>
    <property type="project" value="TreeGrafter"/>
</dbReference>
<dbReference type="FunCoup" id="A0A0L0HCN2">
    <property type="interactions" value="28"/>
</dbReference>
<dbReference type="AlphaFoldDB" id="A0A0L0HCN2"/>
<dbReference type="InterPro" id="IPR019349">
    <property type="entry name" value="Ribosomal_mS35_mit"/>
</dbReference>